<evidence type="ECO:0000313" key="2">
    <source>
        <dbReference type="EMBL" id="PWA73781.1"/>
    </source>
</evidence>
<dbReference type="PANTHER" id="PTHR35317:SF23">
    <property type="entry name" value="OS04G0629600 PROTEIN"/>
    <property type="match status" value="1"/>
</dbReference>
<feature type="region of interest" description="Disordered" evidence="1">
    <location>
        <begin position="1"/>
        <end position="38"/>
    </location>
</feature>
<dbReference type="Pfam" id="PF14223">
    <property type="entry name" value="Retrotran_gag_2"/>
    <property type="match status" value="1"/>
</dbReference>
<sequence length="320" mass="35498">MSAPAVDEFSSHSDSEESQHNDAASESGKPKQQQQIVSASTTISNIKLPILKKEEYDIWAMEMEHYLEYIDNDVWVLPPISAAEIHAEHLRRCHGMDDAKEIWEAIRTRFGGNANSKKRQKAVLKKQFKAFTILSSEGLEKGYDRFQHLLSQLEAHGSPVPTEDANHKFIRSLPAEWSTVAMSMRFKEDVDTWSIDDLFNNLRVFEWDIKGGEGSKTSSSAANVAFVGQGKTSTNKVNTGGFNSGSYASSSSNIRERDVPAGFADELAGQNGVISLVPSVIFESINHSILTKLYFAITNEEEESPENIIIPITVRLSAVS</sequence>
<evidence type="ECO:0000313" key="3">
    <source>
        <dbReference type="Proteomes" id="UP000245207"/>
    </source>
</evidence>
<keyword evidence="3" id="KW-1185">Reference proteome</keyword>
<name>A0A2U1NJX5_ARTAN</name>
<proteinExistence type="predicted"/>
<dbReference type="Proteomes" id="UP000245207">
    <property type="component" value="Unassembled WGS sequence"/>
</dbReference>
<dbReference type="AlphaFoldDB" id="A0A2U1NJX5"/>
<accession>A0A2U1NJX5</accession>
<dbReference type="EMBL" id="PKPP01002677">
    <property type="protein sequence ID" value="PWA73781.1"/>
    <property type="molecule type" value="Genomic_DNA"/>
</dbReference>
<gene>
    <name evidence="2" type="ORF">CTI12_AA186340</name>
</gene>
<organism evidence="2 3">
    <name type="scientific">Artemisia annua</name>
    <name type="common">Sweet wormwood</name>
    <dbReference type="NCBI Taxonomy" id="35608"/>
    <lineage>
        <taxon>Eukaryota</taxon>
        <taxon>Viridiplantae</taxon>
        <taxon>Streptophyta</taxon>
        <taxon>Embryophyta</taxon>
        <taxon>Tracheophyta</taxon>
        <taxon>Spermatophyta</taxon>
        <taxon>Magnoliopsida</taxon>
        <taxon>eudicotyledons</taxon>
        <taxon>Gunneridae</taxon>
        <taxon>Pentapetalae</taxon>
        <taxon>asterids</taxon>
        <taxon>campanulids</taxon>
        <taxon>Asterales</taxon>
        <taxon>Asteraceae</taxon>
        <taxon>Asteroideae</taxon>
        <taxon>Anthemideae</taxon>
        <taxon>Artemisiinae</taxon>
        <taxon>Artemisia</taxon>
    </lineage>
</organism>
<dbReference type="OrthoDB" id="1225297at2759"/>
<reference evidence="2 3" key="1">
    <citation type="journal article" date="2018" name="Mol. Plant">
        <title>The genome of Artemisia annua provides insight into the evolution of Asteraceae family and artemisinin biosynthesis.</title>
        <authorList>
            <person name="Shen Q."/>
            <person name="Zhang L."/>
            <person name="Liao Z."/>
            <person name="Wang S."/>
            <person name="Yan T."/>
            <person name="Shi P."/>
            <person name="Liu M."/>
            <person name="Fu X."/>
            <person name="Pan Q."/>
            <person name="Wang Y."/>
            <person name="Lv Z."/>
            <person name="Lu X."/>
            <person name="Zhang F."/>
            <person name="Jiang W."/>
            <person name="Ma Y."/>
            <person name="Chen M."/>
            <person name="Hao X."/>
            <person name="Li L."/>
            <person name="Tang Y."/>
            <person name="Lv G."/>
            <person name="Zhou Y."/>
            <person name="Sun X."/>
            <person name="Brodelius P.E."/>
            <person name="Rose J.K.C."/>
            <person name="Tang K."/>
        </authorList>
    </citation>
    <scope>NUCLEOTIDE SEQUENCE [LARGE SCALE GENOMIC DNA]</scope>
    <source>
        <strain evidence="3">cv. Huhao1</strain>
        <tissue evidence="2">Leaf</tissue>
    </source>
</reference>
<feature type="compositionally biased region" description="Basic and acidic residues" evidence="1">
    <location>
        <begin position="9"/>
        <end position="20"/>
    </location>
</feature>
<protein>
    <submittedName>
        <fullName evidence="2">Uncharacterized protein</fullName>
    </submittedName>
</protein>
<comment type="caution">
    <text evidence="2">The sequence shown here is derived from an EMBL/GenBank/DDBJ whole genome shotgun (WGS) entry which is preliminary data.</text>
</comment>
<evidence type="ECO:0000256" key="1">
    <source>
        <dbReference type="SAM" id="MobiDB-lite"/>
    </source>
</evidence>
<dbReference type="PANTHER" id="PTHR35317">
    <property type="entry name" value="OS04G0629600 PROTEIN"/>
    <property type="match status" value="1"/>
</dbReference>